<organism evidence="8 9">
    <name type="scientific">Candidozyma auris</name>
    <name type="common">Yeast</name>
    <name type="synonym">Candida auris</name>
    <dbReference type="NCBI Taxonomy" id="498019"/>
    <lineage>
        <taxon>Eukaryota</taxon>
        <taxon>Fungi</taxon>
        <taxon>Dikarya</taxon>
        <taxon>Ascomycota</taxon>
        <taxon>Saccharomycotina</taxon>
        <taxon>Pichiomycetes</taxon>
        <taxon>Metschnikowiaceae</taxon>
        <taxon>Candidozyma</taxon>
    </lineage>
</organism>
<evidence type="ECO:0000256" key="5">
    <source>
        <dbReference type="ARBA" id="ARBA00023128"/>
    </source>
</evidence>
<dbReference type="InterPro" id="IPR011009">
    <property type="entry name" value="Kinase-like_dom_sf"/>
</dbReference>
<dbReference type="Gene3D" id="3.30.200.20">
    <property type="entry name" value="Phosphorylase Kinase, domain 1"/>
    <property type="match status" value="1"/>
</dbReference>
<dbReference type="VEuPathDB" id="FungiDB:CJI96_0002688"/>
<dbReference type="VEuPathDB" id="FungiDB:B9J08_002013"/>
<dbReference type="Pfam" id="PF01636">
    <property type="entry name" value="APH"/>
    <property type="match status" value="1"/>
</dbReference>
<gene>
    <name evidence="8" type="ORF">QG37_00229</name>
</gene>
<dbReference type="EMBL" id="LGST01000003">
    <property type="protein sequence ID" value="KNE02427.1"/>
    <property type="molecule type" value="Genomic_DNA"/>
</dbReference>
<evidence type="ECO:0000313" key="9">
    <source>
        <dbReference type="Proteomes" id="UP000037122"/>
    </source>
</evidence>
<evidence type="ECO:0000256" key="6">
    <source>
        <dbReference type="ARBA" id="ARBA00031849"/>
    </source>
</evidence>
<dbReference type="InterPro" id="IPR051035">
    <property type="entry name" value="Mito_inheritance_9"/>
</dbReference>
<evidence type="ECO:0000256" key="3">
    <source>
        <dbReference type="ARBA" id="ARBA00016197"/>
    </source>
</evidence>
<proteinExistence type="inferred from homology"/>
<evidence type="ECO:0000256" key="2">
    <source>
        <dbReference type="ARBA" id="ARBA00005543"/>
    </source>
</evidence>
<dbReference type="VEuPathDB" id="FungiDB:CJJ09_003101"/>
<evidence type="ECO:0000259" key="7">
    <source>
        <dbReference type="Pfam" id="PF01636"/>
    </source>
</evidence>
<comment type="caution">
    <text evidence="8">The sequence shown here is derived from an EMBL/GenBank/DDBJ whole genome shotgun (WGS) entry which is preliminary data.</text>
</comment>
<protein>
    <recommendedName>
        <fullName evidence="3">Altered inheritance of mitochondria protein 9, mitochondrial</fullName>
    </recommendedName>
    <alternativeName>
        <fullName evidence="6">Found in mitochondrial proteome protein 29</fullName>
    </alternativeName>
</protein>
<reference evidence="9" key="1">
    <citation type="journal article" date="2015" name="BMC Genomics">
        <title>Draft genome of a commonly misdiagnosed multidrug resistant pathogen Candida auris.</title>
        <authorList>
            <person name="Chatterjee S."/>
            <person name="Alampalli S.V."/>
            <person name="Nageshan R.K."/>
            <person name="Chettiar S.T."/>
            <person name="Joshi S."/>
            <person name="Tatu U.S."/>
        </authorList>
    </citation>
    <scope>NUCLEOTIDE SEQUENCE [LARGE SCALE GENOMIC DNA]</scope>
    <source>
        <strain evidence="9">6684</strain>
    </source>
</reference>
<dbReference type="GO" id="GO:0005739">
    <property type="term" value="C:mitochondrion"/>
    <property type="evidence" value="ECO:0007669"/>
    <property type="project" value="UniProtKB-SubCell"/>
</dbReference>
<dbReference type="VEuPathDB" id="FungiDB:CJI97_002204"/>
<evidence type="ECO:0000313" key="8">
    <source>
        <dbReference type="EMBL" id="KNE02427.1"/>
    </source>
</evidence>
<dbReference type="PANTHER" id="PTHR36091">
    <property type="entry name" value="ALTERED INHERITANCE OF MITOCHONDRIA PROTEIN 9, MITOCHONDRIAL"/>
    <property type="match status" value="1"/>
</dbReference>
<name>A0A0L0P7T3_CANAR</name>
<dbReference type="AlphaFoldDB" id="A0A0L0P7T3"/>
<keyword evidence="4" id="KW-0809">Transit peptide</keyword>
<dbReference type="VEuPathDB" id="FungiDB:CJJ07_002124"/>
<dbReference type="Proteomes" id="UP000037122">
    <property type="component" value="Unassembled WGS sequence"/>
</dbReference>
<feature type="domain" description="Aminoglycoside phosphotransferase" evidence="7">
    <location>
        <begin position="155"/>
        <end position="329"/>
    </location>
</feature>
<comment type="similarity">
    <text evidence="2">Belongs to the AIM9 family.</text>
</comment>
<evidence type="ECO:0000256" key="4">
    <source>
        <dbReference type="ARBA" id="ARBA00022946"/>
    </source>
</evidence>
<dbReference type="PANTHER" id="PTHR36091:SF1">
    <property type="entry name" value="ALTERED INHERITANCE OF MITOCHONDRIA PROTEIN 9, MITOCHONDRIAL"/>
    <property type="match status" value="1"/>
</dbReference>
<dbReference type="InterPro" id="IPR002575">
    <property type="entry name" value="Aminoglycoside_PTrfase"/>
</dbReference>
<sequence>MLILGAKFAFSATPNIPISLTRSHTMLRNAPRIGSRRAVLLRPSVKNSPISKVAKRFLSEEPSEVFTKINDAKDPQRNQFFQYSWGTWLKNDKIEKARRETRFSIEGATEFVRKLEIKDGELEQPFTLATGATILPQNITRDLLGEGDIEVKSIASIHEGKHHRVYQLLLKNDKSLVLRIPYKLESDFAIESKIKSEVATMDFLKEKLDLNVPRVLAYGATRNNSLLTPFILMEYIEGDLLMKQWDPLAKDTADNADLKKVINPIADFQTKMLEISFNKIGSLYFYDDVKPEHQATEPYAGETDEKLKDRWRIGPLVENVYSKNKKHLAAQKITELSGPFDADKPLDLIKSVAKIQLESLKSRLALAQADAGSKVENIEDLKKQILTFENFEKVSEKLVNPTSPAIMNCAELFKPRLYAPDLDPLNVIVEKDSGKHYFLDFEYSAIKPFVFTSYPPFVAYQGAKVFNLEEDVEGYKDMDDVEKLQYEFMYHKTRNERIWEHALNDRRHDLIAVASPHLKLLKAPYLQASEVKNDKDYMFVENAIIQLRAMWDTYVANQLTNADEAEFPIEYSAEHLDRHAKDLSDYQMEVVSTPFAATSGWVPQDMFETLKKEGILVQDENGDYHVLTEAALKDEKKSE</sequence>
<keyword evidence="5" id="KW-0496">Mitochondrion</keyword>
<dbReference type="SUPFAM" id="SSF56112">
    <property type="entry name" value="Protein kinase-like (PK-like)"/>
    <property type="match status" value="1"/>
</dbReference>
<evidence type="ECO:0000256" key="1">
    <source>
        <dbReference type="ARBA" id="ARBA00004173"/>
    </source>
</evidence>
<comment type="subcellular location">
    <subcellularLocation>
        <location evidence="1">Mitochondrion</location>
    </subcellularLocation>
</comment>
<dbReference type="VEuPathDB" id="FungiDB:QG37_00229"/>
<accession>A0A0L0P7T3</accession>